<dbReference type="PANTHER" id="PTHR35176">
    <property type="entry name" value="HEME OXYGENASE HI_0854-RELATED"/>
    <property type="match status" value="1"/>
</dbReference>
<dbReference type="InterPro" id="IPR052019">
    <property type="entry name" value="F420H2_bilvrd_red/Heme_oxyg"/>
</dbReference>
<accession>A0ABU2NL50</accession>
<comment type="caution">
    <text evidence="3">The sequence shown here is derived from an EMBL/GenBank/DDBJ whole genome shotgun (WGS) entry which is preliminary data.</text>
</comment>
<dbReference type="EC" id="1.-.-.-" evidence="3"/>
<dbReference type="Pfam" id="PF01243">
    <property type="entry name" value="PNPOx_N"/>
    <property type="match status" value="1"/>
</dbReference>
<dbReference type="EC" id="1.4.3.5" evidence="3"/>
<organism evidence="3 4">
    <name type="scientific">Streptomyces hazeniae</name>
    <dbReference type="NCBI Taxonomy" id="3075538"/>
    <lineage>
        <taxon>Bacteria</taxon>
        <taxon>Bacillati</taxon>
        <taxon>Actinomycetota</taxon>
        <taxon>Actinomycetes</taxon>
        <taxon>Kitasatosporales</taxon>
        <taxon>Streptomycetaceae</taxon>
        <taxon>Streptomyces</taxon>
    </lineage>
</organism>
<dbReference type="PANTHER" id="PTHR35176:SF4">
    <property type="entry name" value="PYRIDOXAMINE 5'-PHOSPHATE OXIDASE-RELATED FMN-BINDING"/>
    <property type="match status" value="1"/>
</dbReference>
<evidence type="ECO:0000256" key="1">
    <source>
        <dbReference type="ARBA" id="ARBA00023002"/>
    </source>
</evidence>
<keyword evidence="1 3" id="KW-0560">Oxidoreductase</keyword>
<keyword evidence="4" id="KW-1185">Reference proteome</keyword>
<protein>
    <submittedName>
        <fullName evidence="3">Pyridoxamine 5'-phosphate oxidase family protein</fullName>
        <ecNumber evidence="3">1.-.-.-</ecNumber>
        <ecNumber evidence="3">1.4.3.5</ecNumber>
    </submittedName>
</protein>
<dbReference type="GO" id="GO:0004733">
    <property type="term" value="F:pyridoxamine phosphate oxidase activity"/>
    <property type="evidence" value="ECO:0007669"/>
    <property type="project" value="UniProtKB-EC"/>
</dbReference>
<dbReference type="SUPFAM" id="SSF50475">
    <property type="entry name" value="FMN-binding split barrel"/>
    <property type="match status" value="1"/>
</dbReference>
<evidence type="ECO:0000313" key="4">
    <source>
        <dbReference type="Proteomes" id="UP001183414"/>
    </source>
</evidence>
<proteinExistence type="predicted"/>
<reference evidence="4" key="1">
    <citation type="submission" date="2023-07" db="EMBL/GenBank/DDBJ databases">
        <title>30 novel species of actinomycetes from the DSMZ collection.</title>
        <authorList>
            <person name="Nouioui I."/>
        </authorList>
    </citation>
    <scope>NUCLEOTIDE SEQUENCE [LARGE SCALE GENOMIC DNA]</scope>
    <source>
        <strain evidence="4">DSM 42041</strain>
    </source>
</reference>
<evidence type="ECO:0000259" key="2">
    <source>
        <dbReference type="Pfam" id="PF01243"/>
    </source>
</evidence>
<gene>
    <name evidence="3" type="ORF">RM572_01675</name>
</gene>
<dbReference type="InterPro" id="IPR011576">
    <property type="entry name" value="Pyridox_Oxase_N"/>
</dbReference>
<evidence type="ECO:0000313" key="3">
    <source>
        <dbReference type="EMBL" id="MDT0377485.1"/>
    </source>
</evidence>
<dbReference type="Proteomes" id="UP001183414">
    <property type="component" value="Unassembled WGS sequence"/>
</dbReference>
<name>A0ABU2NL50_9ACTN</name>
<dbReference type="RefSeq" id="WP_311671458.1">
    <property type="nucleotide sequence ID" value="NZ_JAVREQ010000001.1"/>
</dbReference>
<dbReference type="Gene3D" id="2.30.110.10">
    <property type="entry name" value="Electron Transport, Fmn-binding Protein, Chain A"/>
    <property type="match status" value="1"/>
</dbReference>
<sequence length="173" mass="18720">MTLVPAPEIDVRFGAPEAVATPWAEVARTLREAELYWLTTVRRDGRPHVTPLIGVTGGAGQEVHFCTGLREQKARNLGHGRRVALTTGANAWNRGLDVVVEGVAVPVTGRAALREIAEAYETKYGDDWHFDVGDGVFGSGDDAAAVFRVEPVKVLAFAKDPHGQTRYRFPASA</sequence>
<dbReference type="EMBL" id="JAVREQ010000001">
    <property type="protein sequence ID" value="MDT0377485.1"/>
    <property type="molecule type" value="Genomic_DNA"/>
</dbReference>
<feature type="domain" description="Pyridoxamine 5'-phosphate oxidase N-terminal" evidence="2">
    <location>
        <begin position="24"/>
        <end position="155"/>
    </location>
</feature>
<dbReference type="InterPro" id="IPR012349">
    <property type="entry name" value="Split_barrel_FMN-bd"/>
</dbReference>